<evidence type="ECO:0000256" key="8">
    <source>
        <dbReference type="SAM" id="MobiDB-lite"/>
    </source>
</evidence>
<accession>A0A1H1P841</accession>
<feature type="transmembrane region" description="Helical" evidence="9">
    <location>
        <begin position="340"/>
        <end position="358"/>
    </location>
</feature>
<organism evidence="10 11">
    <name type="scientific">Nocardioides scoriae</name>
    <dbReference type="NCBI Taxonomy" id="642780"/>
    <lineage>
        <taxon>Bacteria</taxon>
        <taxon>Bacillati</taxon>
        <taxon>Actinomycetota</taxon>
        <taxon>Actinomycetes</taxon>
        <taxon>Propionibacteriales</taxon>
        <taxon>Nocardioidaceae</taxon>
        <taxon>Nocardioides</taxon>
    </lineage>
</organism>
<evidence type="ECO:0000313" key="11">
    <source>
        <dbReference type="Proteomes" id="UP000198859"/>
    </source>
</evidence>
<keyword evidence="5 9" id="KW-0812">Transmembrane</keyword>
<feature type="transmembrane region" description="Helical" evidence="9">
    <location>
        <begin position="109"/>
        <end position="130"/>
    </location>
</feature>
<evidence type="ECO:0000256" key="9">
    <source>
        <dbReference type="SAM" id="Phobius"/>
    </source>
</evidence>
<feature type="transmembrane region" description="Helical" evidence="9">
    <location>
        <begin position="370"/>
        <end position="393"/>
    </location>
</feature>
<dbReference type="NCBIfam" id="TIGR00842">
    <property type="entry name" value="bcct"/>
    <property type="match status" value="1"/>
</dbReference>
<dbReference type="InterPro" id="IPR018093">
    <property type="entry name" value="BCCT_CS"/>
</dbReference>
<dbReference type="STRING" id="642780.SAMN04488570_1057"/>
<sequence length="582" mass="62306">MTDTVSRETTGPAPGPDDGSATHRSLPLDKVVFGVAAAAVLGFVLWGALAPDAMGSATTSTLTWLEKSFGWLFVLTTAAFVVFSGYLAISRYGNLTLGPDDAEPEFSTFSWVSMMFATGMGIGLIFWGVAEPLTHLNTPPMGMAEPGTPEAARLAMEYTFFHWGLHPWAIYAVIGLAIAYFAYRKGYGNLISGTFRPLIGDAAGRAPGKAIDVVAIFATLFGSATSLGLGALQITGGLDNVFDGSGESIALALLVIWVLTACFVVSAVTGIEKGVQFLSNANAIAALVLVAFLFVVGPTVFILSTFTEGMGAYLTQLPTMSGRTGAFDADQATWLNGWTIFYWAWWVSWTPFVGMFIARISKGRTIRQFVVYVILMPSLVSFVWFSIMGGAAFDLQLNQGKDLGQTLADEGTESILFTVLRDYPLASITVVLAIFLIAIFFITGADSASIVMGMLSQHGEEEPKRWLVVFWGVAQGAVASVLLWSGGDDLRAGLTALQNLVIIVGGAFMIVIIAMCVSLMKALRAEPYESTLPTRIRRAVQHVQERDEQEQHSIALAALGADHEEIVPESRDPHSGHPGQPG</sequence>
<evidence type="ECO:0000313" key="10">
    <source>
        <dbReference type="EMBL" id="SDS06789.1"/>
    </source>
</evidence>
<reference evidence="11" key="1">
    <citation type="submission" date="2016-10" db="EMBL/GenBank/DDBJ databases">
        <authorList>
            <person name="Varghese N."/>
            <person name="Submissions S."/>
        </authorList>
    </citation>
    <scope>NUCLEOTIDE SEQUENCE [LARGE SCALE GENOMIC DNA]</scope>
    <source>
        <strain evidence="11">DSM 22127</strain>
    </source>
</reference>
<evidence type="ECO:0000256" key="3">
    <source>
        <dbReference type="ARBA" id="ARBA00022448"/>
    </source>
</evidence>
<dbReference type="Proteomes" id="UP000198859">
    <property type="component" value="Chromosome I"/>
</dbReference>
<dbReference type="GO" id="GO:0005886">
    <property type="term" value="C:plasma membrane"/>
    <property type="evidence" value="ECO:0007669"/>
    <property type="project" value="UniProtKB-SubCell"/>
</dbReference>
<comment type="subcellular location">
    <subcellularLocation>
        <location evidence="1">Cell membrane</location>
        <topology evidence="1">Multi-pass membrane protein</topology>
    </subcellularLocation>
</comment>
<evidence type="ECO:0000256" key="4">
    <source>
        <dbReference type="ARBA" id="ARBA00022475"/>
    </source>
</evidence>
<dbReference type="AlphaFoldDB" id="A0A1H1P841"/>
<evidence type="ECO:0000256" key="2">
    <source>
        <dbReference type="ARBA" id="ARBA00005658"/>
    </source>
</evidence>
<dbReference type="InterPro" id="IPR000060">
    <property type="entry name" value="BCCT_transptr"/>
</dbReference>
<protein>
    <submittedName>
        <fullName evidence="10">Choline/carnitine/betaine transport</fullName>
    </submittedName>
</protein>
<feature type="transmembrane region" description="Helical" evidence="9">
    <location>
        <begin position="466"/>
        <end position="484"/>
    </location>
</feature>
<keyword evidence="7 9" id="KW-0472">Membrane</keyword>
<dbReference type="GO" id="GO:0022857">
    <property type="term" value="F:transmembrane transporter activity"/>
    <property type="evidence" value="ECO:0007669"/>
    <property type="project" value="InterPro"/>
</dbReference>
<comment type="similarity">
    <text evidence="2">Belongs to the BCCT transporter (TC 2.A.15) family.</text>
</comment>
<feature type="transmembrane region" description="Helical" evidence="9">
    <location>
        <begin position="165"/>
        <end position="183"/>
    </location>
</feature>
<dbReference type="EMBL" id="LT629757">
    <property type="protein sequence ID" value="SDS06789.1"/>
    <property type="molecule type" value="Genomic_DNA"/>
</dbReference>
<feature type="transmembrane region" description="Helical" evidence="9">
    <location>
        <begin position="31"/>
        <end position="49"/>
    </location>
</feature>
<keyword evidence="11" id="KW-1185">Reference proteome</keyword>
<evidence type="ECO:0000256" key="1">
    <source>
        <dbReference type="ARBA" id="ARBA00004651"/>
    </source>
</evidence>
<name>A0A1H1P841_9ACTN</name>
<dbReference type="PROSITE" id="PS01303">
    <property type="entry name" value="BCCT"/>
    <property type="match status" value="1"/>
</dbReference>
<feature type="transmembrane region" description="Helical" evidence="9">
    <location>
        <begin position="69"/>
        <end position="89"/>
    </location>
</feature>
<gene>
    <name evidence="10" type="ORF">SAMN04488570_1057</name>
</gene>
<keyword evidence="6 9" id="KW-1133">Transmembrane helix</keyword>
<evidence type="ECO:0000256" key="6">
    <source>
        <dbReference type="ARBA" id="ARBA00022989"/>
    </source>
</evidence>
<feature type="transmembrane region" description="Helical" evidence="9">
    <location>
        <begin position="423"/>
        <end position="445"/>
    </location>
</feature>
<evidence type="ECO:0000256" key="7">
    <source>
        <dbReference type="ARBA" id="ARBA00023136"/>
    </source>
</evidence>
<keyword evidence="4" id="KW-1003">Cell membrane</keyword>
<proteinExistence type="inferred from homology"/>
<dbReference type="Pfam" id="PF02028">
    <property type="entry name" value="BCCT"/>
    <property type="match status" value="1"/>
</dbReference>
<dbReference type="RefSeq" id="WP_197681104.1">
    <property type="nucleotide sequence ID" value="NZ_LT629757.1"/>
</dbReference>
<keyword evidence="3" id="KW-0813">Transport</keyword>
<dbReference type="PANTHER" id="PTHR30047">
    <property type="entry name" value="HIGH-AFFINITY CHOLINE TRANSPORT PROTEIN-RELATED"/>
    <property type="match status" value="1"/>
</dbReference>
<evidence type="ECO:0000256" key="5">
    <source>
        <dbReference type="ARBA" id="ARBA00022692"/>
    </source>
</evidence>
<feature type="transmembrane region" description="Helical" evidence="9">
    <location>
        <begin position="496"/>
        <end position="520"/>
    </location>
</feature>
<dbReference type="PANTHER" id="PTHR30047:SF7">
    <property type="entry name" value="HIGH-AFFINITY CHOLINE TRANSPORT PROTEIN"/>
    <property type="match status" value="1"/>
</dbReference>
<feature type="transmembrane region" description="Helical" evidence="9">
    <location>
        <begin position="248"/>
        <end position="271"/>
    </location>
</feature>
<feature type="transmembrane region" description="Helical" evidence="9">
    <location>
        <begin position="283"/>
        <end position="306"/>
    </location>
</feature>
<feature type="transmembrane region" description="Helical" evidence="9">
    <location>
        <begin position="213"/>
        <end position="236"/>
    </location>
</feature>
<feature type="region of interest" description="Disordered" evidence="8">
    <location>
        <begin position="1"/>
        <end position="22"/>
    </location>
</feature>